<comment type="caution">
    <text evidence="3">The sequence shown here is derived from an EMBL/GenBank/DDBJ whole genome shotgun (WGS) entry which is preliminary data.</text>
</comment>
<keyword evidence="2" id="KW-1133">Transmembrane helix</keyword>
<feature type="region of interest" description="Disordered" evidence="1">
    <location>
        <begin position="61"/>
        <end position="97"/>
    </location>
</feature>
<gene>
    <name evidence="3" type="ORF">ElyMa_000721200</name>
</gene>
<evidence type="ECO:0008006" key="5">
    <source>
        <dbReference type="Google" id="ProtNLM"/>
    </source>
</evidence>
<sequence>MEGGVGIVVDVIVLVVLLLVVVVVIVVVVIVVVVVVLVVLVVVVVVIVELVDWKSLDTANERQQDGMDRSNRNVIDTDYGRNADAVPLSSRTNGSRQ</sequence>
<keyword evidence="2" id="KW-0472">Membrane</keyword>
<dbReference type="EMBL" id="BMAT01001480">
    <property type="protein sequence ID" value="GFR86467.1"/>
    <property type="molecule type" value="Genomic_DNA"/>
</dbReference>
<feature type="compositionally biased region" description="Basic and acidic residues" evidence="1">
    <location>
        <begin position="61"/>
        <end position="71"/>
    </location>
</feature>
<dbReference type="AlphaFoldDB" id="A0AAV4GL32"/>
<evidence type="ECO:0000313" key="3">
    <source>
        <dbReference type="EMBL" id="GFR86467.1"/>
    </source>
</evidence>
<keyword evidence="2" id="KW-0812">Transmembrane</keyword>
<proteinExistence type="predicted"/>
<feature type="transmembrane region" description="Helical" evidence="2">
    <location>
        <begin position="12"/>
        <end position="45"/>
    </location>
</feature>
<protein>
    <recommendedName>
        <fullName evidence="5">ABC transmembrane type-1 domain-containing protein</fullName>
    </recommendedName>
</protein>
<organism evidence="3 4">
    <name type="scientific">Elysia marginata</name>
    <dbReference type="NCBI Taxonomy" id="1093978"/>
    <lineage>
        <taxon>Eukaryota</taxon>
        <taxon>Metazoa</taxon>
        <taxon>Spiralia</taxon>
        <taxon>Lophotrochozoa</taxon>
        <taxon>Mollusca</taxon>
        <taxon>Gastropoda</taxon>
        <taxon>Heterobranchia</taxon>
        <taxon>Euthyneura</taxon>
        <taxon>Panpulmonata</taxon>
        <taxon>Sacoglossa</taxon>
        <taxon>Placobranchoidea</taxon>
        <taxon>Plakobranchidae</taxon>
        <taxon>Elysia</taxon>
    </lineage>
</organism>
<evidence type="ECO:0000256" key="1">
    <source>
        <dbReference type="SAM" id="MobiDB-lite"/>
    </source>
</evidence>
<keyword evidence="4" id="KW-1185">Reference proteome</keyword>
<evidence type="ECO:0000256" key="2">
    <source>
        <dbReference type="SAM" id="Phobius"/>
    </source>
</evidence>
<accession>A0AAV4GL32</accession>
<evidence type="ECO:0000313" key="4">
    <source>
        <dbReference type="Proteomes" id="UP000762676"/>
    </source>
</evidence>
<name>A0AAV4GL32_9GAST</name>
<dbReference type="Proteomes" id="UP000762676">
    <property type="component" value="Unassembled WGS sequence"/>
</dbReference>
<reference evidence="3 4" key="1">
    <citation type="journal article" date="2021" name="Elife">
        <title>Chloroplast acquisition without the gene transfer in kleptoplastic sea slugs, Plakobranchus ocellatus.</title>
        <authorList>
            <person name="Maeda T."/>
            <person name="Takahashi S."/>
            <person name="Yoshida T."/>
            <person name="Shimamura S."/>
            <person name="Takaki Y."/>
            <person name="Nagai Y."/>
            <person name="Toyoda A."/>
            <person name="Suzuki Y."/>
            <person name="Arimoto A."/>
            <person name="Ishii H."/>
            <person name="Satoh N."/>
            <person name="Nishiyama T."/>
            <person name="Hasebe M."/>
            <person name="Maruyama T."/>
            <person name="Minagawa J."/>
            <person name="Obokata J."/>
            <person name="Shigenobu S."/>
        </authorList>
    </citation>
    <scope>NUCLEOTIDE SEQUENCE [LARGE SCALE GENOMIC DNA]</scope>
</reference>